<gene>
    <name evidence="2" type="ORF">LCGC14_1810610</name>
</gene>
<protein>
    <submittedName>
        <fullName evidence="2">Uncharacterized protein</fullName>
    </submittedName>
</protein>
<organism evidence="2">
    <name type="scientific">marine sediment metagenome</name>
    <dbReference type="NCBI Taxonomy" id="412755"/>
    <lineage>
        <taxon>unclassified sequences</taxon>
        <taxon>metagenomes</taxon>
        <taxon>ecological metagenomes</taxon>
    </lineage>
</organism>
<sequence>GEQNFNVEVTYNHLGIMEKFVIKNLENQIIYEITSFYPKNLVYLILGIIFLTLLGFIIFMFFKRRKRLKA</sequence>
<keyword evidence="1" id="KW-0472">Membrane</keyword>
<dbReference type="EMBL" id="LAZR01017580">
    <property type="protein sequence ID" value="KKL99816.1"/>
    <property type="molecule type" value="Genomic_DNA"/>
</dbReference>
<feature type="non-terminal residue" evidence="2">
    <location>
        <position position="1"/>
    </location>
</feature>
<feature type="transmembrane region" description="Helical" evidence="1">
    <location>
        <begin position="41"/>
        <end position="62"/>
    </location>
</feature>
<dbReference type="AlphaFoldDB" id="A0A0F9H9Y8"/>
<keyword evidence="1" id="KW-0812">Transmembrane</keyword>
<keyword evidence="1" id="KW-1133">Transmembrane helix</keyword>
<proteinExistence type="predicted"/>
<reference evidence="2" key="1">
    <citation type="journal article" date="2015" name="Nature">
        <title>Complex archaea that bridge the gap between prokaryotes and eukaryotes.</title>
        <authorList>
            <person name="Spang A."/>
            <person name="Saw J.H."/>
            <person name="Jorgensen S.L."/>
            <person name="Zaremba-Niedzwiedzka K."/>
            <person name="Martijn J."/>
            <person name="Lind A.E."/>
            <person name="van Eijk R."/>
            <person name="Schleper C."/>
            <person name="Guy L."/>
            <person name="Ettema T.J."/>
        </authorList>
    </citation>
    <scope>NUCLEOTIDE SEQUENCE</scope>
</reference>
<name>A0A0F9H9Y8_9ZZZZ</name>
<accession>A0A0F9H9Y8</accession>
<evidence type="ECO:0000256" key="1">
    <source>
        <dbReference type="SAM" id="Phobius"/>
    </source>
</evidence>
<evidence type="ECO:0000313" key="2">
    <source>
        <dbReference type="EMBL" id="KKL99816.1"/>
    </source>
</evidence>
<comment type="caution">
    <text evidence="2">The sequence shown here is derived from an EMBL/GenBank/DDBJ whole genome shotgun (WGS) entry which is preliminary data.</text>
</comment>